<evidence type="ECO:0000313" key="2">
    <source>
        <dbReference type="EMBL" id="RJP72080.1"/>
    </source>
</evidence>
<dbReference type="EMBL" id="QZKI01000050">
    <property type="protein sequence ID" value="RJP72080.1"/>
    <property type="molecule type" value="Genomic_DNA"/>
</dbReference>
<dbReference type="AlphaFoldDB" id="A0A419F1H7"/>
<feature type="transmembrane region" description="Helical" evidence="1">
    <location>
        <begin position="9"/>
        <end position="30"/>
    </location>
</feature>
<comment type="caution">
    <text evidence="2">The sequence shown here is derived from an EMBL/GenBank/DDBJ whole genome shotgun (WGS) entry which is preliminary data.</text>
</comment>
<name>A0A419F1H7_9BACT</name>
<evidence type="ECO:0000256" key="1">
    <source>
        <dbReference type="SAM" id="Phobius"/>
    </source>
</evidence>
<keyword evidence="1" id="KW-0812">Transmembrane</keyword>
<accession>A0A419F1H7</accession>
<sequence length="330" mass="37191">MEAKLNRKLVVNIGGIVVAIAAGVALYLFYLKPYVAKWRDVRVEVSTRQKRLSELRKAFANQKNPQDELKVLRQEINSLIKANEALKKIKTPGVETGDLPKELQDPDPEIRRELYRDYMKQVMESTESGIKTILKNAQISPPDIRLYAELDHADEAAYYMNRAAGLKGIAEAMAKARSSGGTIIFDKLFLEDYNTGKGRRTGAVNIMSYSVKLTIDTQALLSFLYNLQESESHYFIENMDITPRGIARSGSAQQLTVDARINTTMVFKSQVAAQVKAVAQAMGGQRGPTAGRRRGGGLMALGMGMKAQVEKEIEEEKTRKWYEFWKWFRQ</sequence>
<keyword evidence="1" id="KW-0472">Membrane</keyword>
<dbReference type="Proteomes" id="UP000285961">
    <property type="component" value="Unassembled WGS sequence"/>
</dbReference>
<gene>
    <name evidence="2" type="ORF">C4532_06545</name>
</gene>
<reference evidence="2 3" key="1">
    <citation type="journal article" date="2017" name="ISME J.">
        <title>Energy and carbon metabolisms in a deep terrestrial subsurface fluid microbial community.</title>
        <authorList>
            <person name="Momper L."/>
            <person name="Jungbluth S.P."/>
            <person name="Lee M.D."/>
            <person name="Amend J.P."/>
        </authorList>
    </citation>
    <scope>NUCLEOTIDE SEQUENCE [LARGE SCALE GENOMIC DNA]</scope>
    <source>
        <strain evidence="2">SURF_17</strain>
    </source>
</reference>
<evidence type="ECO:0000313" key="3">
    <source>
        <dbReference type="Proteomes" id="UP000285961"/>
    </source>
</evidence>
<organism evidence="2 3">
    <name type="scientific">Candidatus Abyssobacteria bacterium SURF_17</name>
    <dbReference type="NCBI Taxonomy" id="2093361"/>
    <lineage>
        <taxon>Bacteria</taxon>
        <taxon>Pseudomonadati</taxon>
        <taxon>Candidatus Hydrogenedentota</taxon>
        <taxon>Candidatus Abyssobacteria</taxon>
    </lineage>
</organism>
<keyword evidence="1" id="KW-1133">Transmembrane helix</keyword>
<proteinExistence type="predicted"/>
<protein>
    <submittedName>
        <fullName evidence="2">Uncharacterized protein</fullName>
    </submittedName>
</protein>